<dbReference type="EMBL" id="CAJVQA010015009">
    <property type="protein sequence ID" value="CAG8734485.1"/>
    <property type="molecule type" value="Genomic_DNA"/>
</dbReference>
<protein>
    <submittedName>
        <fullName evidence="5">17218_t:CDS:1</fullName>
    </submittedName>
</protein>
<gene>
    <name evidence="5" type="ORF">CPELLU_LOCUS13700</name>
</gene>
<accession>A0A9N9NHG1</accession>
<dbReference type="OrthoDB" id="432528at2759"/>
<keyword evidence="2" id="KW-0677">Repeat</keyword>
<sequence>MNLKILYILCLLVLSKFIIRNSLAFTPSSDVGISAVLMNSTIYYIADVTQTISNSFLKKKTISKPFKTSDSSLPWVNLTQLSQTLPPCSFTTATLVDNRIFLIGGLYGNDNFNKSNLIFYVFDTKKQTWNQTLTINPPANRISASSIYNPKTGKIYVFGGRFNSSTTTTTSDANSANYPLDMNILNPTNYQWSKGSSLNAPAGRDDQAVVLLPSGLILYIGGRTPNNGGYINPSMTELYAYDTNTDTWTTKNTKGYNPTPRGSAQAVLTDDGRVIVYGGVNGGASNLLGLPVDDDLVVLDIGDFSWSQPSISTTPPPLSRYQIVTLVGYYLIVAFGQIMSGGTGISTSNVYVLDARNKSDYKWITNFDPKIAITPLQSNTTVSQTSTPISSGNSEKANIGLIIGVIIGAIILIALGSTFIWYRYFRLKNVIPTYGDNKEI</sequence>
<name>A0A9N9NHG1_9GLOM</name>
<dbReference type="Gene3D" id="2.120.10.80">
    <property type="entry name" value="Kelch-type beta propeller"/>
    <property type="match status" value="2"/>
</dbReference>
<evidence type="ECO:0000256" key="1">
    <source>
        <dbReference type="ARBA" id="ARBA00022441"/>
    </source>
</evidence>
<keyword evidence="4" id="KW-0732">Signal</keyword>
<keyword evidence="3" id="KW-1133">Transmembrane helix</keyword>
<evidence type="ECO:0000256" key="3">
    <source>
        <dbReference type="SAM" id="Phobius"/>
    </source>
</evidence>
<organism evidence="5 6">
    <name type="scientific">Cetraspora pellucida</name>
    <dbReference type="NCBI Taxonomy" id="1433469"/>
    <lineage>
        <taxon>Eukaryota</taxon>
        <taxon>Fungi</taxon>
        <taxon>Fungi incertae sedis</taxon>
        <taxon>Mucoromycota</taxon>
        <taxon>Glomeromycotina</taxon>
        <taxon>Glomeromycetes</taxon>
        <taxon>Diversisporales</taxon>
        <taxon>Gigasporaceae</taxon>
        <taxon>Cetraspora</taxon>
    </lineage>
</organism>
<dbReference type="SUPFAM" id="SSF117281">
    <property type="entry name" value="Kelch motif"/>
    <property type="match status" value="1"/>
</dbReference>
<evidence type="ECO:0000256" key="2">
    <source>
        <dbReference type="ARBA" id="ARBA00022737"/>
    </source>
</evidence>
<feature type="chain" id="PRO_5040336560" evidence="4">
    <location>
        <begin position="25"/>
        <end position="440"/>
    </location>
</feature>
<evidence type="ECO:0000313" key="5">
    <source>
        <dbReference type="EMBL" id="CAG8734485.1"/>
    </source>
</evidence>
<dbReference type="AlphaFoldDB" id="A0A9N9NHG1"/>
<dbReference type="PANTHER" id="PTHR46093">
    <property type="entry name" value="ACYL-COA-BINDING DOMAIN-CONTAINING PROTEIN 5"/>
    <property type="match status" value="1"/>
</dbReference>
<feature type="transmembrane region" description="Helical" evidence="3">
    <location>
        <begin position="399"/>
        <end position="422"/>
    </location>
</feature>
<evidence type="ECO:0000256" key="4">
    <source>
        <dbReference type="SAM" id="SignalP"/>
    </source>
</evidence>
<feature type="signal peptide" evidence="4">
    <location>
        <begin position="1"/>
        <end position="24"/>
    </location>
</feature>
<keyword evidence="3" id="KW-0472">Membrane</keyword>
<reference evidence="5" key="1">
    <citation type="submission" date="2021-06" db="EMBL/GenBank/DDBJ databases">
        <authorList>
            <person name="Kallberg Y."/>
            <person name="Tangrot J."/>
            <person name="Rosling A."/>
        </authorList>
    </citation>
    <scope>NUCLEOTIDE SEQUENCE</scope>
    <source>
        <strain evidence="5">FL966</strain>
    </source>
</reference>
<dbReference type="PANTHER" id="PTHR46093:SF18">
    <property type="entry name" value="FIBRONECTIN TYPE-III DOMAIN-CONTAINING PROTEIN"/>
    <property type="match status" value="1"/>
</dbReference>
<keyword evidence="1" id="KW-0880">Kelch repeat</keyword>
<keyword evidence="6" id="KW-1185">Reference proteome</keyword>
<dbReference type="Pfam" id="PF24681">
    <property type="entry name" value="Kelch_KLHDC2_KLHL20_DRC7"/>
    <property type="match status" value="1"/>
</dbReference>
<keyword evidence="3" id="KW-0812">Transmembrane</keyword>
<dbReference type="Proteomes" id="UP000789759">
    <property type="component" value="Unassembled WGS sequence"/>
</dbReference>
<dbReference type="InterPro" id="IPR015915">
    <property type="entry name" value="Kelch-typ_b-propeller"/>
</dbReference>
<comment type="caution">
    <text evidence="5">The sequence shown here is derived from an EMBL/GenBank/DDBJ whole genome shotgun (WGS) entry which is preliminary data.</text>
</comment>
<evidence type="ECO:0000313" key="6">
    <source>
        <dbReference type="Proteomes" id="UP000789759"/>
    </source>
</evidence>
<proteinExistence type="predicted"/>